<organism evidence="2 3">
    <name type="scientific">bacterium (Candidatus Ratteibacteria) CG23_combo_of_CG06-09_8_20_14_all_48_7</name>
    <dbReference type="NCBI Taxonomy" id="2014292"/>
    <lineage>
        <taxon>Bacteria</taxon>
        <taxon>Candidatus Ratteibacteria</taxon>
    </lineage>
</organism>
<feature type="transmembrane region" description="Helical" evidence="1">
    <location>
        <begin position="20"/>
        <end position="51"/>
    </location>
</feature>
<evidence type="ECO:0000313" key="3">
    <source>
        <dbReference type="Proteomes" id="UP000230392"/>
    </source>
</evidence>
<sequence length="100" mass="10650">PCVPLISLLTYIAFMVKDPWLGMVCTLFFSLGNAIPLLLVGTLTGVGSIFFKSNPPQSPYLDGSAPAFCKGGRKGIRKTDSFLRLAGGGIILIWGIGMML</sequence>
<feature type="non-terminal residue" evidence="2">
    <location>
        <position position="1"/>
    </location>
</feature>
<proteinExistence type="predicted"/>
<name>A0A2G9YBD4_9BACT</name>
<keyword evidence="1" id="KW-0812">Transmembrane</keyword>
<keyword evidence="1" id="KW-0472">Membrane</keyword>
<comment type="caution">
    <text evidence="2">The sequence shown here is derived from an EMBL/GenBank/DDBJ whole genome shotgun (WGS) entry which is preliminary data.</text>
</comment>
<feature type="transmembrane region" description="Helical" evidence="1">
    <location>
        <begin position="82"/>
        <end position="99"/>
    </location>
</feature>
<dbReference type="Proteomes" id="UP000230392">
    <property type="component" value="Unassembled WGS sequence"/>
</dbReference>
<evidence type="ECO:0000256" key="1">
    <source>
        <dbReference type="SAM" id="Phobius"/>
    </source>
</evidence>
<evidence type="ECO:0000313" key="2">
    <source>
        <dbReference type="EMBL" id="PIP16524.1"/>
    </source>
</evidence>
<accession>A0A2G9YBD4</accession>
<keyword evidence="1" id="KW-1133">Transmembrane helix</keyword>
<dbReference type="EMBL" id="PCRF01000079">
    <property type="protein sequence ID" value="PIP16524.1"/>
    <property type="molecule type" value="Genomic_DNA"/>
</dbReference>
<reference evidence="2 3" key="1">
    <citation type="submission" date="2017-09" db="EMBL/GenBank/DDBJ databases">
        <title>Depth-based differentiation of microbial function through sediment-hosted aquifers and enrichment of novel symbionts in the deep terrestrial subsurface.</title>
        <authorList>
            <person name="Probst A.J."/>
            <person name="Ladd B."/>
            <person name="Jarett J.K."/>
            <person name="Geller-Mcgrath D.E."/>
            <person name="Sieber C.M."/>
            <person name="Emerson J.B."/>
            <person name="Anantharaman K."/>
            <person name="Thomas B.C."/>
            <person name="Malmstrom R."/>
            <person name="Stieglmeier M."/>
            <person name="Klingl A."/>
            <person name="Woyke T."/>
            <person name="Ryan C.M."/>
            <person name="Banfield J.F."/>
        </authorList>
    </citation>
    <scope>NUCLEOTIDE SEQUENCE [LARGE SCALE GENOMIC DNA]</scope>
    <source>
        <strain evidence="2">CG23_combo_of_CG06-09_8_20_14_all_48_7</strain>
    </source>
</reference>
<protein>
    <submittedName>
        <fullName evidence="2">Uncharacterized protein</fullName>
    </submittedName>
</protein>
<gene>
    <name evidence="2" type="ORF">COX46_01705</name>
</gene>
<dbReference type="AlphaFoldDB" id="A0A2G9YBD4"/>